<feature type="compositionally biased region" description="Polar residues" evidence="6">
    <location>
        <begin position="2119"/>
        <end position="2130"/>
    </location>
</feature>
<dbReference type="PROSITE" id="PS50106">
    <property type="entry name" value="PDZ"/>
    <property type="match status" value="1"/>
</dbReference>
<feature type="compositionally biased region" description="Polar residues" evidence="6">
    <location>
        <begin position="1558"/>
        <end position="1570"/>
    </location>
</feature>
<keyword evidence="1 5" id="KW-0728">SH3 domain</keyword>
<evidence type="ECO:0000313" key="10">
    <source>
        <dbReference type="Proteomes" id="UP000694843"/>
    </source>
</evidence>
<organism evidence="10 11">
    <name type="scientific">Hyalella azteca</name>
    <name type="common">Amphipod</name>
    <dbReference type="NCBI Taxonomy" id="294128"/>
    <lineage>
        <taxon>Eukaryota</taxon>
        <taxon>Metazoa</taxon>
        <taxon>Ecdysozoa</taxon>
        <taxon>Arthropoda</taxon>
        <taxon>Crustacea</taxon>
        <taxon>Multicrustacea</taxon>
        <taxon>Malacostraca</taxon>
        <taxon>Eumalacostraca</taxon>
        <taxon>Peracarida</taxon>
        <taxon>Amphipoda</taxon>
        <taxon>Senticaudata</taxon>
        <taxon>Talitrida</taxon>
        <taxon>Talitroidea</taxon>
        <taxon>Hyalellidae</taxon>
        <taxon>Hyalella</taxon>
    </lineage>
</organism>
<sequence length="2329" mass="254372">MSARPVHGGRPRSVLGNWIYEKSLRSRKLFHLNEHRPVDSVVHLNEDRRESGYESPPVDYSDPEDSENYSRKSARKPRKKLPLVSPPHQRHEPENAKDFNEGYVTPPIDYSDGEEERVSTSSADEKVRPRPAKDKDKPTLKPAANTETAAQTRAAQWKTSNKSDAKQASALKFTKEERKLDRNHRTESNSKELKPLKFEKKKFREEGSMMIKWLAKDPKVEREALDQPELFRDTNDQTKFVREIVEDSKVNEVLAATQKVVQESCGEPESWGNEFTKTATPAKKPSRVRFCDMKPELHSLSEDSDVIDEIYELEIKHNSQIDQEATHDRKENNFNLHLVKSIDATDVMADDDPENITPVDYESLPQLFTGLAKTRQSQVFTSLQDLHEGGDKPKDLPESLSSSSHDLSSWIAASVEKANAYKKKLKKKNLPDIFNQVSRCSMDDGGSSLSSASYGSCSSSGTEEVVLRIHVPELSIERCLTFHANDLVWTVKQAALTSLPKELRESFNYGLFCPPQNGRAGKFLDEERPLSDYPQCTPLGYLELKYKRRVYKMLKLEEKTLRALHSRANLRRFLEAVKEGNVEKVAKMCSKGLDPNFHDPETGDTPLTVAARGHLKVRKGCAAMLVALVNGGALLDYRTREGLTAMHRAVQADNLQAVRTLLDLGASPNYRDHRGLTPLYYCVTYAKDPLVCEALLHDYAVIGVADHQGWQETHQACRNKLVQHLEHLLFYGADLNSRNASGNTPLHVCAVNNLEDCARVLLFRGCDKNALNFANQNPYQVAVISGNLELADIINKHQPEDVVPFKSPPRYNPRRRVSGAPLLRATSDPRLENPGVLKPPSPAPSSRSIPPFSSASSLSEASTGSGSTSASNNSSNPDPDPHRTSADPDPHRTSADPDPHRTSADPDPHHTSASSNADPDPHLTRDGGQSGGGVTVEALSDTSSGVCCSYQSSAGDQPAVRQQPSHYQASHYQTSHYQASHYQASHYQASHYQPSHYQPSSEHVHEEDEEATSEGSGSEGSGSSEGSAMTYDVGALVVCVRQHAEPNQLVLNLGDIVQVTGSTDEGLLEGTTRGQTGTFPPACVQPARTRGLAPRTQGHGRHGPEMGPTPARGPQPVGPAPSSALQPVGPAPSSAPQPVGPTSSSGMHYGTTPRTKKPQMPLGRTVVLHRGKKGFGFVLRGAKATSPLMDRLADKGAVALQYLDDVDPGGVADLAGLRRGDYLLKINGEDVSGASHEHVVSLIRRSADLVEMTVVTPGLQTLVQPTSFSPQTPYLSAAARGSQTLPRKLNFSRSLSHSNAPPAPPPRDPSTSLSVGRARARSVVGSLQQHSADGSENLSSCSPSYAPKLASIKARPSSALRMTASQVEEFISAQKFVGSLPPSPSNSASDTRSPRVYASVAEMKKAKALRSRPPADSRLHKAFHSTPDLTPETNRSSTASDDPSTDLSLQSLPGHNLTLLHSRRSMVEPQAAVYSASSQASYLRHTPLYDGAMHGSLDHRRLKRSQSAINPCQLLRDDGTISPVSGAGQVVKVDISRSSSEYASVAQSVNKPADLESCPTSPGIMSSFRPSDSAKLYASPEEIKSVGYRNPQMLAQLNRVKNNNYATSARSQSLPPTTSRPPLSRVPSHPYADPIDTNSSLPSSSSPIDGDDLPLPPPPPEEELITYALPLSNRAVNVSKVMTTSCIVDKSDHLDNINKQMSASFSGTSSYEHFTSNDVESSEEESTHNSQCDDEQNPRTLKRKKHSVAFAPSSVKSTDNNQPKESSHYAAPVHASPNSKAVVLPSKTIPVSQAENFSDLIAKKAEERRARLENSGNSTPCSTNSSPKRNSSQVKANLGLSDAILESALFNKQKVSNGGNTGDALDNAGSITNILQKMRNSMSCPSEFPLQKEDNSSSDLSSDQEIQPGESFVTVINTESSAISEAKQNVAVFKTNSIEDYSVSSESSEDASDRTCILTNDRTEAGQVTESALIPPNKKLGTRSKNITPVSKLPVPLATQSPPVTAQKNCTPMAITSDLLSSNYRSSNQLPASHPLSTSQPLPGHLQGAVHPSNTHVGQAKFSTLQRPQSNSKRFTKANSDQPSSQHSSGDGILIRTRSINRDDLNLNSGTVTLDRHSYQGSRGNNTSGKTEYERSIDESLQLIRMHMNSLNEVNSLAGIKASHPLNENLRETKSLSPNANKNGADAEEVLAPPPQFSDTSGFRSNEATASKSKASMFKEAEEGSEMPIHVYKRSNRRVEEEFAARSDDDRTFRYKTLDEWNTKDTTDWLESLFMPEYKDSFETKQIDGTKLLKINNESLINLGVRRVGHRVNMEKSLKRYRPVERIDL</sequence>
<dbReference type="SMART" id="SM00228">
    <property type="entry name" value="PDZ"/>
    <property type="match status" value="1"/>
</dbReference>
<feature type="region of interest" description="Disordered" evidence="6">
    <location>
        <begin position="2174"/>
        <end position="2222"/>
    </location>
</feature>
<feature type="region of interest" description="Disordered" evidence="6">
    <location>
        <begin position="1552"/>
        <end position="1572"/>
    </location>
</feature>
<feature type="region of interest" description="Disordered" evidence="6">
    <location>
        <begin position="31"/>
        <end position="194"/>
    </location>
</feature>
<feature type="compositionally biased region" description="Polar residues" evidence="6">
    <location>
        <begin position="2052"/>
        <end position="2089"/>
    </location>
</feature>
<feature type="compositionally biased region" description="Basic and acidic residues" evidence="6">
    <location>
        <begin position="173"/>
        <end position="194"/>
    </location>
</feature>
<evidence type="ECO:0000259" key="8">
    <source>
        <dbReference type="PROSITE" id="PS50105"/>
    </source>
</evidence>
<dbReference type="SMART" id="SM00248">
    <property type="entry name" value="ANK"/>
    <property type="match status" value="7"/>
</dbReference>
<feature type="compositionally biased region" description="Pro residues" evidence="6">
    <location>
        <begin position="1129"/>
        <end position="1139"/>
    </location>
</feature>
<dbReference type="InterPro" id="IPR036770">
    <property type="entry name" value="Ankyrin_rpt-contain_sf"/>
</dbReference>
<dbReference type="Pfam" id="PF17820">
    <property type="entry name" value="PDZ_6"/>
    <property type="match status" value="1"/>
</dbReference>
<dbReference type="InterPro" id="IPR036034">
    <property type="entry name" value="PDZ_sf"/>
</dbReference>
<feature type="compositionally biased region" description="Basic and acidic residues" evidence="6">
    <location>
        <begin position="123"/>
        <end position="139"/>
    </location>
</feature>
<dbReference type="InterPro" id="IPR001660">
    <property type="entry name" value="SAM"/>
</dbReference>
<feature type="region of interest" description="Disordered" evidence="6">
    <location>
        <begin position="1707"/>
        <end position="1778"/>
    </location>
</feature>
<evidence type="ECO:0000256" key="2">
    <source>
        <dbReference type="ARBA" id="ARBA00023018"/>
    </source>
</evidence>
<feature type="compositionally biased region" description="Polar residues" evidence="6">
    <location>
        <begin position="940"/>
        <end position="976"/>
    </location>
</feature>
<dbReference type="InterPro" id="IPR051569">
    <property type="entry name" value="SHANK"/>
</dbReference>
<dbReference type="Gene3D" id="1.25.40.20">
    <property type="entry name" value="Ankyrin repeat-containing domain"/>
    <property type="match status" value="2"/>
</dbReference>
<reference evidence="11" key="1">
    <citation type="submission" date="2025-08" db="UniProtKB">
        <authorList>
            <consortium name="RefSeq"/>
        </authorList>
    </citation>
    <scope>IDENTIFICATION</scope>
    <source>
        <tissue evidence="11">Whole organism</tissue>
    </source>
</reference>
<dbReference type="CDD" id="cd06746">
    <property type="entry name" value="PDZ_SHANK1_3-like"/>
    <property type="match status" value="1"/>
</dbReference>
<feature type="region of interest" description="Disordered" evidence="6">
    <location>
        <begin position="1067"/>
        <end position="1161"/>
    </location>
</feature>
<evidence type="ECO:0000256" key="6">
    <source>
        <dbReference type="SAM" id="MobiDB-lite"/>
    </source>
</evidence>
<dbReference type="PROSITE" id="PS50002">
    <property type="entry name" value="SH3"/>
    <property type="match status" value="1"/>
</dbReference>
<evidence type="ECO:0000256" key="1">
    <source>
        <dbReference type="ARBA" id="ARBA00022443"/>
    </source>
</evidence>
<feature type="compositionally biased region" description="Polar residues" evidence="6">
    <location>
        <begin position="1427"/>
        <end position="1447"/>
    </location>
</feature>
<feature type="compositionally biased region" description="Basic residues" evidence="6">
    <location>
        <begin position="72"/>
        <end position="81"/>
    </location>
</feature>
<dbReference type="InterPro" id="IPR001478">
    <property type="entry name" value="PDZ"/>
</dbReference>
<dbReference type="PANTHER" id="PTHR24135:SF28">
    <property type="entry name" value="LD13733P"/>
    <property type="match status" value="1"/>
</dbReference>
<dbReference type="GO" id="GO:0045211">
    <property type="term" value="C:postsynaptic membrane"/>
    <property type="evidence" value="ECO:0007669"/>
    <property type="project" value="TreeGrafter"/>
</dbReference>
<dbReference type="InterPro" id="IPR001452">
    <property type="entry name" value="SH3_domain"/>
</dbReference>
<feature type="repeat" description="ANK" evidence="4">
    <location>
        <begin position="641"/>
        <end position="673"/>
    </location>
</feature>
<feature type="repeat" description="ANK" evidence="4">
    <location>
        <begin position="741"/>
        <end position="773"/>
    </location>
</feature>
<accession>A0A8B7NQZ2</accession>
<feature type="region of interest" description="Disordered" evidence="6">
    <location>
        <begin position="2024"/>
        <end position="2092"/>
    </location>
</feature>
<dbReference type="RefSeq" id="XP_018015496.2">
    <property type="nucleotide sequence ID" value="XM_018160007.2"/>
</dbReference>
<dbReference type="InterPro" id="IPR036028">
    <property type="entry name" value="SH3-like_dom_sf"/>
</dbReference>
<feature type="region of interest" description="Disordered" evidence="6">
    <location>
        <begin position="1884"/>
        <end position="1905"/>
    </location>
</feature>
<feature type="compositionally biased region" description="Basic and acidic residues" evidence="6">
    <location>
        <begin position="31"/>
        <end position="52"/>
    </location>
</feature>
<feature type="compositionally biased region" description="Low complexity" evidence="6">
    <location>
        <begin position="1013"/>
        <end position="1027"/>
    </location>
</feature>
<dbReference type="KEGG" id="hazt:108672362"/>
<feature type="region of interest" description="Disordered" evidence="6">
    <location>
        <begin position="1403"/>
        <end position="1447"/>
    </location>
</feature>
<dbReference type="GO" id="GO:0030160">
    <property type="term" value="F:synaptic receptor adaptor activity"/>
    <property type="evidence" value="ECO:0007669"/>
    <property type="project" value="TreeGrafter"/>
</dbReference>
<keyword evidence="10" id="KW-1185">Reference proteome</keyword>
<dbReference type="PROSITE" id="PS50297">
    <property type="entry name" value="ANK_REP_REGION"/>
    <property type="match status" value="2"/>
</dbReference>
<dbReference type="InterPro" id="IPR041489">
    <property type="entry name" value="PDZ_6"/>
</dbReference>
<feature type="compositionally biased region" description="Low complexity" evidence="6">
    <location>
        <begin position="1639"/>
        <end position="1648"/>
    </location>
</feature>
<evidence type="ECO:0000259" key="9">
    <source>
        <dbReference type="PROSITE" id="PS50106"/>
    </source>
</evidence>
<dbReference type="GO" id="GO:0043197">
    <property type="term" value="C:dendritic spine"/>
    <property type="evidence" value="ECO:0007669"/>
    <property type="project" value="TreeGrafter"/>
</dbReference>
<comment type="subcellular location">
    <subcellularLocation>
        <location evidence="3">Postsynaptic density</location>
    </subcellularLocation>
</comment>
<protein>
    <submittedName>
        <fullName evidence="11">Uncharacterized protein LOC108672362</fullName>
    </submittedName>
</protein>
<dbReference type="Gene3D" id="3.10.20.90">
    <property type="entry name" value="Phosphatidylinositol 3-kinase Catalytic Subunit, Chain A, domain 1"/>
    <property type="match status" value="1"/>
</dbReference>
<keyword evidence="2" id="KW-0770">Synapse</keyword>
<dbReference type="GeneID" id="108672362"/>
<dbReference type="PROSITE" id="PS50105">
    <property type="entry name" value="SAM_DOMAIN"/>
    <property type="match status" value="1"/>
</dbReference>
<dbReference type="Pfam" id="PF00536">
    <property type="entry name" value="SAM_1"/>
    <property type="match status" value="1"/>
</dbReference>
<dbReference type="Gene3D" id="2.30.30.40">
    <property type="entry name" value="SH3 Domains"/>
    <property type="match status" value="1"/>
</dbReference>
<evidence type="ECO:0000256" key="4">
    <source>
        <dbReference type="PROSITE-ProRule" id="PRU00023"/>
    </source>
</evidence>
<dbReference type="SUPFAM" id="SSF48403">
    <property type="entry name" value="Ankyrin repeat"/>
    <property type="match status" value="1"/>
</dbReference>
<feature type="region of interest" description="Disordered" evidence="6">
    <location>
        <begin position="1607"/>
        <end position="1662"/>
    </location>
</feature>
<feature type="compositionally biased region" description="Basic and acidic residues" evidence="6">
    <location>
        <begin position="879"/>
        <end position="910"/>
    </location>
</feature>
<feature type="compositionally biased region" description="Polar residues" evidence="6">
    <location>
        <begin position="988"/>
        <end position="1001"/>
    </location>
</feature>
<dbReference type="Gene3D" id="2.30.42.10">
    <property type="match status" value="1"/>
</dbReference>
<feature type="compositionally biased region" description="Polar residues" evidence="6">
    <location>
        <begin position="145"/>
        <end position="162"/>
    </location>
</feature>
<dbReference type="InterPro" id="IPR013761">
    <property type="entry name" value="SAM/pointed_sf"/>
</dbReference>
<evidence type="ECO:0000313" key="11">
    <source>
        <dbReference type="RefSeq" id="XP_018015496.2"/>
    </source>
</evidence>
<feature type="region of interest" description="Disordered" evidence="6">
    <location>
        <begin position="800"/>
        <end position="976"/>
    </location>
</feature>
<dbReference type="SMART" id="SM00454">
    <property type="entry name" value="SAM"/>
    <property type="match status" value="1"/>
</dbReference>
<feature type="region of interest" description="Disordered" evidence="6">
    <location>
        <begin position="1377"/>
        <end position="1396"/>
    </location>
</feature>
<feature type="region of interest" description="Disordered" evidence="6">
    <location>
        <begin position="2105"/>
        <end position="2134"/>
    </location>
</feature>
<feature type="compositionally biased region" description="Low complexity" evidence="6">
    <location>
        <begin position="844"/>
        <end position="877"/>
    </location>
</feature>
<dbReference type="Proteomes" id="UP000694843">
    <property type="component" value="Unplaced"/>
</dbReference>
<feature type="compositionally biased region" description="Basic and acidic residues" evidence="6">
    <location>
        <begin position="89"/>
        <end position="100"/>
    </location>
</feature>
<dbReference type="InterPro" id="IPR002110">
    <property type="entry name" value="Ankyrin_rpt"/>
</dbReference>
<dbReference type="GO" id="GO:0035255">
    <property type="term" value="F:ionotropic glutamate receptor binding"/>
    <property type="evidence" value="ECO:0007669"/>
    <property type="project" value="TreeGrafter"/>
</dbReference>
<feature type="compositionally biased region" description="Polar residues" evidence="6">
    <location>
        <begin position="1814"/>
        <end position="1834"/>
    </location>
</feature>
<dbReference type="PROSITE" id="PS50088">
    <property type="entry name" value="ANK_REPEAT"/>
    <property type="match status" value="2"/>
</dbReference>
<feature type="compositionally biased region" description="Polar residues" evidence="6">
    <location>
        <begin position="1754"/>
        <end position="1764"/>
    </location>
</feature>
<feature type="compositionally biased region" description="Polar residues" evidence="6">
    <location>
        <begin position="2024"/>
        <end position="2041"/>
    </location>
</feature>
<feature type="compositionally biased region" description="Low complexity" evidence="6">
    <location>
        <begin position="1610"/>
        <end position="1628"/>
    </location>
</feature>
<evidence type="ECO:0000259" key="7">
    <source>
        <dbReference type="PROSITE" id="PS50002"/>
    </source>
</evidence>
<feature type="region of interest" description="Disordered" evidence="6">
    <location>
        <begin position="1293"/>
        <end position="1342"/>
    </location>
</feature>
<proteinExistence type="predicted"/>
<dbReference type="CDD" id="cd17091">
    <property type="entry name" value="FERM_F0_SHANK"/>
    <property type="match status" value="1"/>
</dbReference>
<dbReference type="CTD" id="50225"/>
<dbReference type="Pfam" id="PF12796">
    <property type="entry name" value="Ank_2"/>
    <property type="match status" value="2"/>
</dbReference>
<dbReference type="OrthoDB" id="445896at2759"/>
<name>A0A8B7NQZ2_HYAAZ</name>
<dbReference type="PANTHER" id="PTHR24135">
    <property type="entry name" value="SH3 AND MULTIPLE ANKYRIN REPEAT DOMAINS PROTEIN"/>
    <property type="match status" value="1"/>
</dbReference>
<dbReference type="SUPFAM" id="SSF47769">
    <property type="entry name" value="SAM/Pointed domain"/>
    <property type="match status" value="1"/>
</dbReference>
<evidence type="ECO:0000256" key="3">
    <source>
        <dbReference type="ARBA" id="ARBA00034105"/>
    </source>
</evidence>
<feature type="compositionally biased region" description="Polar residues" evidence="6">
    <location>
        <begin position="1325"/>
        <end position="1342"/>
    </location>
</feature>
<feature type="domain" description="SH3" evidence="7">
    <location>
        <begin position="1032"/>
        <end position="1089"/>
    </location>
</feature>
<evidence type="ECO:0000256" key="5">
    <source>
        <dbReference type="PROSITE-ProRule" id="PRU00192"/>
    </source>
</evidence>
<dbReference type="GO" id="GO:0014069">
    <property type="term" value="C:postsynaptic density"/>
    <property type="evidence" value="ECO:0007669"/>
    <property type="project" value="UniProtKB-SubCell"/>
</dbReference>
<feature type="domain" description="SAM" evidence="8">
    <location>
        <begin position="2261"/>
        <end position="2324"/>
    </location>
</feature>
<dbReference type="SUPFAM" id="SSF50044">
    <property type="entry name" value="SH3-domain"/>
    <property type="match status" value="1"/>
</dbReference>
<feature type="domain" description="PDZ" evidence="9">
    <location>
        <begin position="1165"/>
        <end position="1258"/>
    </location>
</feature>
<feature type="region of interest" description="Disordered" evidence="6">
    <location>
        <begin position="988"/>
        <end position="1027"/>
    </location>
</feature>
<feature type="region of interest" description="Disordered" evidence="6">
    <location>
        <begin position="1809"/>
        <end position="1834"/>
    </location>
</feature>
<keyword evidence="4" id="KW-0040">ANK repeat</keyword>
<feature type="compositionally biased region" description="Polar residues" evidence="6">
    <location>
        <begin position="2197"/>
        <end position="2214"/>
    </location>
</feature>
<dbReference type="Gene3D" id="1.10.150.50">
    <property type="entry name" value="Transcription Factor, Ets-1"/>
    <property type="match status" value="1"/>
</dbReference>
<feature type="compositionally biased region" description="Polar residues" evidence="6">
    <location>
        <begin position="1707"/>
        <end position="1719"/>
    </location>
</feature>
<gene>
    <name evidence="11" type="primary">LOC108672362</name>
</gene>
<dbReference type="SUPFAM" id="SSF50156">
    <property type="entry name" value="PDZ domain-like"/>
    <property type="match status" value="1"/>
</dbReference>